<dbReference type="Gene3D" id="3.40.50.20">
    <property type="match status" value="1"/>
</dbReference>
<dbReference type="InterPro" id="IPR058047">
    <property type="entry name" value="CPSase_preATP-grasp"/>
</dbReference>
<comment type="similarity">
    <text evidence="2">Belongs to the CarB family.</text>
</comment>
<dbReference type="AlphaFoldDB" id="A0A1A9Z1C8"/>
<dbReference type="EnsemblMetazoa" id="GPAI000794-RA">
    <property type="protein sequence ID" value="GPAI000794-PA"/>
    <property type="gene ID" value="GPAI000794"/>
</dbReference>
<dbReference type="PANTHER" id="PTHR11405">
    <property type="entry name" value="CARBAMOYLTRANSFERASE FAMILY MEMBER"/>
    <property type="match status" value="1"/>
</dbReference>
<dbReference type="VEuPathDB" id="VectorBase:GPAI000794"/>
<organism evidence="15 16">
    <name type="scientific">Glossina pallidipes</name>
    <name type="common">Tsetse fly</name>
    <dbReference type="NCBI Taxonomy" id="7398"/>
    <lineage>
        <taxon>Eukaryota</taxon>
        <taxon>Metazoa</taxon>
        <taxon>Ecdysozoa</taxon>
        <taxon>Arthropoda</taxon>
        <taxon>Hexapoda</taxon>
        <taxon>Insecta</taxon>
        <taxon>Pterygota</taxon>
        <taxon>Neoptera</taxon>
        <taxon>Endopterygota</taxon>
        <taxon>Diptera</taxon>
        <taxon>Brachycera</taxon>
        <taxon>Muscomorpha</taxon>
        <taxon>Hippoboscoidea</taxon>
        <taxon>Glossinidae</taxon>
        <taxon>Glossina</taxon>
    </lineage>
</organism>
<keyword evidence="8 13" id="KW-0547">Nucleotide-binding</keyword>
<dbReference type="PRINTS" id="PR00098">
    <property type="entry name" value="CPSASE"/>
</dbReference>
<dbReference type="PROSITE" id="PS00867">
    <property type="entry name" value="CPSASE_2"/>
    <property type="match status" value="1"/>
</dbReference>
<keyword evidence="16" id="KW-1185">Reference proteome</keyword>
<dbReference type="InterPro" id="IPR036914">
    <property type="entry name" value="MGS-like_dom_sf"/>
</dbReference>
<dbReference type="FunFam" id="3.30.470.20:FF:000026">
    <property type="entry name" value="Carbamoyl-phosphate synthase large chain"/>
    <property type="match status" value="1"/>
</dbReference>
<dbReference type="SUPFAM" id="SSF52440">
    <property type="entry name" value="PreATP-grasp domain"/>
    <property type="match status" value="1"/>
</dbReference>
<keyword evidence="3" id="KW-0055">Arginine biosynthesis</keyword>
<accession>A0A1A9Z1C8</accession>
<keyword evidence="4" id="KW-0436">Ligase</keyword>
<dbReference type="PROSITE" id="PS50975">
    <property type="entry name" value="ATP_GRASP"/>
    <property type="match status" value="1"/>
</dbReference>
<dbReference type="PANTHER" id="PTHR11405:SF53">
    <property type="entry name" value="CARBAMOYL-PHOSPHATE SYNTHASE [AMMONIA], MITOCHONDRIAL"/>
    <property type="match status" value="1"/>
</dbReference>
<dbReference type="Gene3D" id="3.40.50.1380">
    <property type="entry name" value="Methylglyoxal synthase-like domain"/>
    <property type="match status" value="1"/>
</dbReference>
<evidence type="ECO:0000313" key="16">
    <source>
        <dbReference type="Proteomes" id="UP000092445"/>
    </source>
</evidence>
<feature type="domain" description="ATP-grasp" evidence="14">
    <location>
        <begin position="137"/>
        <end position="328"/>
    </location>
</feature>
<comment type="catalytic activity">
    <reaction evidence="11">
        <text>hydrogencarbonate + NH4(+) + 2 ATP = carbamoyl phosphate + 2 ADP + phosphate + 2 H(+)</text>
        <dbReference type="Rhea" id="RHEA:18029"/>
        <dbReference type="ChEBI" id="CHEBI:15378"/>
        <dbReference type="ChEBI" id="CHEBI:17544"/>
        <dbReference type="ChEBI" id="CHEBI:28938"/>
        <dbReference type="ChEBI" id="CHEBI:30616"/>
        <dbReference type="ChEBI" id="CHEBI:43474"/>
        <dbReference type="ChEBI" id="CHEBI:58228"/>
        <dbReference type="ChEBI" id="CHEBI:456216"/>
        <dbReference type="EC" id="6.3.4.16"/>
    </reaction>
</comment>
<evidence type="ECO:0000259" key="14">
    <source>
        <dbReference type="PROSITE" id="PS50975"/>
    </source>
</evidence>
<evidence type="ECO:0000256" key="13">
    <source>
        <dbReference type="PROSITE-ProRule" id="PRU00409"/>
    </source>
</evidence>
<dbReference type="InterPro" id="IPR005483">
    <property type="entry name" value="CPSase_dom"/>
</dbReference>
<dbReference type="STRING" id="7398.A0A1A9Z1C8"/>
<evidence type="ECO:0000256" key="3">
    <source>
        <dbReference type="ARBA" id="ARBA00022571"/>
    </source>
</evidence>
<proteinExistence type="inferred from homology"/>
<dbReference type="GO" id="GO:0006526">
    <property type="term" value="P:L-arginine biosynthetic process"/>
    <property type="evidence" value="ECO:0007669"/>
    <property type="project" value="UniProtKB-KW"/>
</dbReference>
<evidence type="ECO:0000256" key="4">
    <source>
        <dbReference type="ARBA" id="ARBA00022598"/>
    </source>
</evidence>
<keyword evidence="10" id="KW-0464">Manganese</keyword>
<dbReference type="InterPro" id="IPR016185">
    <property type="entry name" value="PreATP-grasp_dom_sf"/>
</dbReference>
<name>A0A1A9Z1C8_GLOPL</name>
<dbReference type="SUPFAM" id="SSF52335">
    <property type="entry name" value="Methylglyoxal synthase-like"/>
    <property type="match status" value="1"/>
</dbReference>
<evidence type="ECO:0000256" key="1">
    <source>
        <dbReference type="ARBA" id="ARBA00005077"/>
    </source>
</evidence>
<dbReference type="InterPro" id="IPR005479">
    <property type="entry name" value="CPAse_ATP-bd"/>
</dbReference>
<dbReference type="NCBIfam" id="NF003671">
    <property type="entry name" value="PRK05294.1"/>
    <property type="match status" value="1"/>
</dbReference>
<protein>
    <recommendedName>
        <fullName evidence="14">ATP-grasp domain-containing protein</fullName>
    </recommendedName>
</protein>
<evidence type="ECO:0000256" key="6">
    <source>
        <dbReference type="ARBA" id="ARBA00022723"/>
    </source>
</evidence>
<dbReference type="GO" id="GO:0005524">
    <property type="term" value="F:ATP binding"/>
    <property type="evidence" value="ECO:0007669"/>
    <property type="project" value="UniProtKB-UniRule"/>
</dbReference>
<sequence length="538" mass="61286">MYSTYGEECESAPSQNKNKILVLGSGPNRIGQGIEFDYCCVQALIVLKEYKYETIMVNCNPETVSTDYDVANRLYFEPITLEDVLEIIKIENPIGIIVQCGGQTPLKLSFELNSFNIPILGTPVKYINFAENREKFKKIIHGLNLKQPKNAISKTVESVFENANAIGYPIIARPSYVLGGSLMKIIYNKSDLAKYCFNIKNIPQYFPILLDAFLEHAIEIDVDAIFDGKNILICGIVEHIEYAGIHSGDSTSIFPTYTLSEKIKNKIKNQTKKIAIALKIKGFINIQFAIKNTEIYLIEVNPRASRNIPFISKATGISFTKISTLVMIGKSLLDQQQTQEISPPYFSVKEVTLPFHKFPGCSIILGPEMRSTGEVMGISKCMFQALSKAILSSQIEINYQFSSTRRAFLLFLSKDKKNLLKIVRYLLKYHFILDMNERAIAVLVQYGIDTKSINKIYKKNINLKEHIINNKYDYIAIFDHKNISQRTKKHFWSIALKKKIYSDRNFKCFPIIKALGTDPIKNIISLQEAHKQIEFKKK</sequence>
<dbReference type="GO" id="GO:0046872">
    <property type="term" value="F:metal ion binding"/>
    <property type="evidence" value="ECO:0007669"/>
    <property type="project" value="UniProtKB-KW"/>
</dbReference>
<evidence type="ECO:0000256" key="8">
    <source>
        <dbReference type="ARBA" id="ARBA00022741"/>
    </source>
</evidence>
<dbReference type="GO" id="GO:0004087">
    <property type="term" value="F:carbamoyl-phosphate synthase (ammonia) activity"/>
    <property type="evidence" value="ECO:0007669"/>
    <property type="project" value="UniProtKB-EC"/>
</dbReference>
<evidence type="ECO:0000256" key="5">
    <source>
        <dbReference type="ARBA" id="ARBA00022605"/>
    </source>
</evidence>
<dbReference type="Proteomes" id="UP000092445">
    <property type="component" value="Unassembled WGS sequence"/>
</dbReference>
<dbReference type="Gene3D" id="3.30.470.20">
    <property type="entry name" value="ATP-grasp fold, B domain"/>
    <property type="match status" value="1"/>
</dbReference>
<comment type="catalytic activity">
    <reaction evidence="12">
        <text>hydrogencarbonate + L-glutamine + 2 ATP + H2O = carbamoyl phosphate + L-glutamate + 2 ADP + phosphate + 2 H(+)</text>
        <dbReference type="Rhea" id="RHEA:18633"/>
        <dbReference type="ChEBI" id="CHEBI:15377"/>
        <dbReference type="ChEBI" id="CHEBI:15378"/>
        <dbReference type="ChEBI" id="CHEBI:17544"/>
        <dbReference type="ChEBI" id="CHEBI:29985"/>
        <dbReference type="ChEBI" id="CHEBI:30616"/>
        <dbReference type="ChEBI" id="CHEBI:43474"/>
        <dbReference type="ChEBI" id="CHEBI:58228"/>
        <dbReference type="ChEBI" id="CHEBI:58359"/>
        <dbReference type="ChEBI" id="CHEBI:456216"/>
        <dbReference type="EC" id="6.3.5.5"/>
    </reaction>
</comment>
<evidence type="ECO:0000256" key="12">
    <source>
        <dbReference type="ARBA" id="ARBA00048816"/>
    </source>
</evidence>
<reference evidence="16" key="1">
    <citation type="submission" date="2014-03" db="EMBL/GenBank/DDBJ databases">
        <authorList>
            <person name="Aksoy S."/>
            <person name="Warren W."/>
            <person name="Wilson R.K."/>
        </authorList>
    </citation>
    <scope>NUCLEOTIDE SEQUENCE [LARGE SCALE GENOMIC DNA]</scope>
    <source>
        <strain evidence="16">IAEA</strain>
    </source>
</reference>
<evidence type="ECO:0000256" key="2">
    <source>
        <dbReference type="ARBA" id="ARBA00009799"/>
    </source>
</evidence>
<keyword evidence="7" id="KW-0677">Repeat</keyword>
<keyword evidence="5" id="KW-0028">Amino-acid biosynthesis</keyword>
<evidence type="ECO:0000256" key="9">
    <source>
        <dbReference type="ARBA" id="ARBA00022840"/>
    </source>
</evidence>
<dbReference type="SUPFAM" id="SSF56059">
    <property type="entry name" value="Glutathione synthetase ATP-binding domain-like"/>
    <property type="match status" value="1"/>
</dbReference>
<evidence type="ECO:0000256" key="11">
    <source>
        <dbReference type="ARBA" id="ARBA00047359"/>
    </source>
</evidence>
<dbReference type="FunFam" id="3.40.50.20:FF:000002">
    <property type="entry name" value="Carbamoyl-phosphate synthase large chain"/>
    <property type="match status" value="1"/>
</dbReference>
<evidence type="ECO:0000256" key="10">
    <source>
        <dbReference type="ARBA" id="ARBA00023211"/>
    </source>
</evidence>
<evidence type="ECO:0000256" key="7">
    <source>
        <dbReference type="ARBA" id="ARBA00022737"/>
    </source>
</evidence>
<dbReference type="GO" id="GO:0005737">
    <property type="term" value="C:cytoplasm"/>
    <property type="evidence" value="ECO:0007669"/>
    <property type="project" value="TreeGrafter"/>
</dbReference>
<keyword evidence="6" id="KW-0479">Metal-binding</keyword>
<keyword evidence="9 13" id="KW-0067">ATP-binding</keyword>
<dbReference type="InterPro" id="IPR011761">
    <property type="entry name" value="ATP-grasp"/>
</dbReference>
<dbReference type="GO" id="GO:0004088">
    <property type="term" value="F:carbamoyl-phosphate synthase (glutamine-hydrolyzing) activity"/>
    <property type="evidence" value="ECO:0007669"/>
    <property type="project" value="UniProtKB-EC"/>
</dbReference>
<comment type="pathway">
    <text evidence="1">Amino-acid biosynthesis; L-arginine biosynthesis; carbamoyl phosphate from bicarbonate: step 1/1.</text>
</comment>
<dbReference type="Pfam" id="PF25596">
    <property type="entry name" value="CPSase_L_D1"/>
    <property type="match status" value="1"/>
</dbReference>
<dbReference type="GO" id="GO:0006541">
    <property type="term" value="P:glutamine metabolic process"/>
    <property type="evidence" value="ECO:0007669"/>
    <property type="project" value="TreeGrafter"/>
</dbReference>
<evidence type="ECO:0000313" key="15">
    <source>
        <dbReference type="EnsemblMetazoa" id="GPAI000794-PA"/>
    </source>
</evidence>
<dbReference type="Pfam" id="PF02786">
    <property type="entry name" value="CPSase_L_D2"/>
    <property type="match status" value="1"/>
</dbReference>
<reference evidence="15" key="2">
    <citation type="submission" date="2020-05" db="UniProtKB">
        <authorList>
            <consortium name="EnsemblMetazoa"/>
        </authorList>
    </citation>
    <scope>IDENTIFICATION</scope>
    <source>
        <strain evidence="15">IAEA</strain>
    </source>
</reference>